<comment type="caution">
    <text evidence="3">The sequence shown here is derived from an EMBL/GenBank/DDBJ whole genome shotgun (WGS) entry which is preliminary data.</text>
</comment>
<organism evidence="3 4">
    <name type="scientific">Candidatus Shapirobacteria bacterium GW2011_GWE1_38_92</name>
    <dbReference type="NCBI Taxonomy" id="1618489"/>
    <lineage>
        <taxon>Bacteria</taxon>
        <taxon>Candidatus Shapironibacteriota</taxon>
    </lineage>
</organism>
<sequence length="80" mass="9127">MYFLYILLCADNTLYTGITTNLPRRLKEHNSPKIGAKYTRARRPVKLVYSASFPDRSSALIAESQIKKLSRLQKLALIKA</sequence>
<dbReference type="PATRIC" id="fig|1618489.3.peg.125"/>
<evidence type="ECO:0000259" key="2">
    <source>
        <dbReference type="PROSITE" id="PS50164"/>
    </source>
</evidence>
<reference evidence="3 4" key="1">
    <citation type="journal article" date="2015" name="Nature">
        <title>rRNA introns, odd ribosomes, and small enigmatic genomes across a large radiation of phyla.</title>
        <authorList>
            <person name="Brown C.T."/>
            <person name="Hug L.A."/>
            <person name="Thomas B.C."/>
            <person name="Sharon I."/>
            <person name="Castelle C.J."/>
            <person name="Singh A."/>
            <person name="Wilkins M.J."/>
            <person name="Williams K.H."/>
            <person name="Banfield J.F."/>
        </authorList>
    </citation>
    <scope>NUCLEOTIDE SEQUENCE [LARGE SCALE GENOMIC DNA]</scope>
</reference>
<dbReference type="Proteomes" id="UP000033841">
    <property type="component" value="Unassembled WGS sequence"/>
</dbReference>
<dbReference type="InterPro" id="IPR050190">
    <property type="entry name" value="UPF0213_domain"/>
</dbReference>
<evidence type="ECO:0000313" key="4">
    <source>
        <dbReference type="Proteomes" id="UP000033841"/>
    </source>
</evidence>
<comment type="similarity">
    <text evidence="1">Belongs to the UPF0213 family.</text>
</comment>
<dbReference type="Pfam" id="PF01541">
    <property type="entry name" value="GIY-YIG"/>
    <property type="match status" value="1"/>
</dbReference>
<dbReference type="EMBL" id="LBVR01000005">
    <property type="protein sequence ID" value="KKQ92329.1"/>
    <property type="molecule type" value="Genomic_DNA"/>
</dbReference>
<dbReference type="Gene3D" id="3.40.1440.10">
    <property type="entry name" value="GIY-YIG endonuclease"/>
    <property type="match status" value="1"/>
</dbReference>
<proteinExistence type="inferred from homology"/>
<evidence type="ECO:0000313" key="3">
    <source>
        <dbReference type="EMBL" id="KKQ92329.1"/>
    </source>
</evidence>
<dbReference type="AlphaFoldDB" id="A0A0G0P2K5"/>
<gene>
    <name evidence="3" type="ORF">UT14_C0005G0026</name>
</gene>
<protein>
    <submittedName>
        <fullName evidence="3">Endo/excinuclease amino terminal domain protein</fullName>
    </submittedName>
</protein>
<dbReference type="PANTHER" id="PTHR34477">
    <property type="entry name" value="UPF0213 PROTEIN YHBQ"/>
    <property type="match status" value="1"/>
</dbReference>
<dbReference type="PROSITE" id="PS50164">
    <property type="entry name" value="GIY_YIG"/>
    <property type="match status" value="1"/>
</dbReference>
<feature type="domain" description="GIY-YIG" evidence="2">
    <location>
        <begin position="1"/>
        <end position="76"/>
    </location>
</feature>
<dbReference type="InterPro" id="IPR035901">
    <property type="entry name" value="GIY-YIG_endonuc_sf"/>
</dbReference>
<dbReference type="CDD" id="cd10456">
    <property type="entry name" value="GIY-YIG_UPF0213"/>
    <property type="match status" value="1"/>
</dbReference>
<dbReference type="SUPFAM" id="SSF82771">
    <property type="entry name" value="GIY-YIG endonuclease"/>
    <property type="match status" value="1"/>
</dbReference>
<evidence type="ECO:0000256" key="1">
    <source>
        <dbReference type="ARBA" id="ARBA00007435"/>
    </source>
</evidence>
<dbReference type="InterPro" id="IPR000305">
    <property type="entry name" value="GIY-YIG_endonuc"/>
</dbReference>
<dbReference type="PANTHER" id="PTHR34477:SF1">
    <property type="entry name" value="UPF0213 PROTEIN YHBQ"/>
    <property type="match status" value="1"/>
</dbReference>
<name>A0A0G0P2K5_9BACT</name>
<accession>A0A0G0P2K5</accession>